<feature type="domain" description="Glucose-6-phosphate dehydrogenase C-terminal" evidence="11">
    <location>
        <begin position="547"/>
        <end position="617"/>
    </location>
</feature>
<proteinExistence type="inferred from homology"/>
<dbReference type="GO" id="GO:0004345">
    <property type="term" value="F:glucose-6-phosphate dehydrogenase activity"/>
    <property type="evidence" value="ECO:0007669"/>
    <property type="project" value="UniProtKB-EC"/>
</dbReference>
<accession>U6LKM5</accession>
<dbReference type="OrthoDB" id="60984at2759"/>
<dbReference type="AlphaFoldDB" id="U6LKM5"/>
<dbReference type="GO" id="GO:0004342">
    <property type="term" value="F:glucosamine-6-phosphate deaminase activity"/>
    <property type="evidence" value="ECO:0007669"/>
    <property type="project" value="InterPro"/>
</dbReference>
<dbReference type="InterPro" id="IPR022675">
    <property type="entry name" value="G6P_DH_C"/>
</dbReference>
<dbReference type="GO" id="GO:0009051">
    <property type="term" value="P:pentose-phosphate shunt, oxidative branch"/>
    <property type="evidence" value="ECO:0007669"/>
    <property type="project" value="TreeGrafter"/>
</dbReference>
<dbReference type="VEuPathDB" id="ToxoDB:EBH_0086250"/>
<dbReference type="CDD" id="cd01400">
    <property type="entry name" value="6PGL"/>
    <property type="match status" value="1"/>
</dbReference>
<dbReference type="InterPro" id="IPR005900">
    <property type="entry name" value="6-phosphogluconolactonase_DevB"/>
</dbReference>
<evidence type="ECO:0000256" key="6">
    <source>
        <dbReference type="ARBA" id="ARBA00023002"/>
    </source>
</evidence>
<dbReference type="GO" id="GO:0006044">
    <property type="term" value="P:N-acetylglucosamine metabolic process"/>
    <property type="evidence" value="ECO:0007669"/>
    <property type="project" value="InterPro"/>
</dbReference>
<evidence type="ECO:0000256" key="7">
    <source>
        <dbReference type="ARBA" id="ARBA00023277"/>
    </source>
</evidence>
<dbReference type="InterPro" id="IPR037171">
    <property type="entry name" value="NagB/RpiA_transferase-like"/>
</dbReference>
<reference evidence="12" key="2">
    <citation type="submission" date="2013-10" db="EMBL/GenBank/DDBJ databases">
        <authorList>
            <person name="Aslett M."/>
        </authorList>
    </citation>
    <scope>NUCLEOTIDE SEQUENCE [LARGE SCALE GENOMIC DNA]</scope>
    <source>
        <strain evidence="12">Houghton</strain>
    </source>
</reference>
<dbReference type="PANTHER" id="PTHR23429">
    <property type="entry name" value="GLUCOSE-6-PHOSPHATE 1-DEHYDROGENASE G6PD"/>
    <property type="match status" value="1"/>
</dbReference>
<dbReference type="HAMAP" id="MF_00966">
    <property type="entry name" value="G6PD"/>
    <property type="match status" value="1"/>
</dbReference>
<evidence type="ECO:0000313" key="13">
    <source>
        <dbReference type="Proteomes" id="UP000030750"/>
    </source>
</evidence>
<dbReference type="EMBL" id="HG712375">
    <property type="protein sequence ID" value="CDJ50721.1"/>
    <property type="molecule type" value="Genomic_DNA"/>
</dbReference>
<evidence type="ECO:0000256" key="4">
    <source>
        <dbReference type="ARBA" id="ARBA00022526"/>
    </source>
</evidence>
<keyword evidence="7" id="KW-0119">Carbohydrate metabolism</keyword>
<evidence type="ECO:0000256" key="8">
    <source>
        <dbReference type="SAM" id="MobiDB-lite"/>
    </source>
</evidence>
<dbReference type="EC" id="1.1.1.49" evidence="3"/>
<keyword evidence="13" id="KW-1185">Reference proteome</keyword>
<keyword evidence="4" id="KW-0313">Glucose metabolism</keyword>
<gene>
    <name evidence="12" type="ORF">EBH_0086250</name>
</gene>
<dbReference type="InterPro" id="IPR001282">
    <property type="entry name" value="G6P_DH"/>
</dbReference>
<evidence type="ECO:0000259" key="10">
    <source>
        <dbReference type="Pfam" id="PF01182"/>
    </source>
</evidence>
<dbReference type="PROSITE" id="PS01161">
    <property type="entry name" value="GLC_GALNAC_ISOMERASE"/>
    <property type="match status" value="1"/>
</dbReference>
<comment type="pathway">
    <text evidence="1">Carbohydrate degradation; pentose phosphate pathway; D-ribulose 5-phosphate from D-glucose 6-phosphate (oxidative stage): step 1/3.</text>
</comment>
<evidence type="ECO:0000259" key="11">
    <source>
        <dbReference type="Pfam" id="PF02781"/>
    </source>
</evidence>
<dbReference type="PANTHER" id="PTHR23429:SF0">
    <property type="entry name" value="GLUCOSE-6-PHOSPHATE 1-DEHYDROGENASE"/>
    <property type="match status" value="1"/>
</dbReference>
<feature type="domain" description="Glucose-6-phosphate dehydrogenase NAD-binding" evidence="9">
    <location>
        <begin position="357"/>
        <end position="541"/>
    </location>
</feature>
<feature type="region of interest" description="Disordered" evidence="8">
    <location>
        <begin position="1"/>
        <end position="30"/>
    </location>
</feature>
<dbReference type="SUPFAM" id="SSF51735">
    <property type="entry name" value="NAD(P)-binding Rossmann-fold domains"/>
    <property type="match status" value="1"/>
</dbReference>
<dbReference type="InterPro" id="IPR022674">
    <property type="entry name" value="G6P_DH_NAD-bd"/>
</dbReference>
<dbReference type="PROSITE" id="PS00069">
    <property type="entry name" value="G6P_DEHYDROGENASE"/>
    <property type="match status" value="1"/>
</dbReference>
<evidence type="ECO:0000259" key="9">
    <source>
        <dbReference type="Pfam" id="PF00479"/>
    </source>
</evidence>
<dbReference type="PRINTS" id="PR00079">
    <property type="entry name" value="G6PDHDRGNASE"/>
</dbReference>
<organism evidence="12 13">
    <name type="scientific">Eimeria brunetti</name>
    <dbReference type="NCBI Taxonomy" id="51314"/>
    <lineage>
        <taxon>Eukaryota</taxon>
        <taxon>Sar</taxon>
        <taxon>Alveolata</taxon>
        <taxon>Apicomplexa</taxon>
        <taxon>Conoidasida</taxon>
        <taxon>Coccidia</taxon>
        <taxon>Eucoccidiorida</taxon>
        <taxon>Eimeriorina</taxon>
        <taxon>Eimeriidae</taxon>
        <taxon>Eimeria</taxon>
    </lineage>
</organism>
<dbReference type="Gene3D" id="3.40.50.720">
    <property type="entry name" value="NAD(P)-binding Rossmann-like Domain"/>
    <property type="match status" value="1"/>
</dbReference>
<dbReference type="Gene3D" id="3.30.360.10">
    <property type="entry name" value="Dihydrodipicolinate Reductase, domain 2"/>
    <property type="match status" value="2"/>
</dbReference>
<dbReference type="Pfam" id="PF02781">
    <property type="entry name" value="G6PD_C"/>
    <property type="match status" value="2"/>
</dbReference>
<name>U6LKM5_9EIME</name>
<dbReference type="Proteomes" id="UP000030750">
    <property type="component" value="Unassembled WGS sequence"/>
</dbReference>
<reference evidence="12" key="1">
    <citation type="submission" date="2013-10" db="EMBL/GenBank/DDBJ databases">
        <title>Genomic analysis of the causative agents of coccidiosis in chickens.</title>
        <authorList>
            <person name="Reid A.J."/>
            <person name="Blake D."/>
            <person name="Billington K."/>
            <person name="Browne H."/>
            <person name="Dunn M."/>
            <person name="Hung S."/>
            <person name="Kawahara F."/>
            <person name="Miranda-Saavedra D."/>
            <person name="Mourier T."/>
            <person name="Nagra H."/>
            <person name="Otto T.D."/>
            <person name="Rawlings N."/>
            <person name="Sanchez A."/>
            <person name="Sanders M."/>
            <person name="Subramaniam C."/>
            <person name="Tay Y."/>
            <person name="Dear P."/>
            <person name="Doerig C."/>
            <person name="Gruber A."/>
            <person name="Parkinson J."/>
            <person name="Shirley M."/>
            <person name="Wan K.L."/>
            <person name="Berriman M."/>
            <person name="Tomley F."/>
            <person name="Pain A."/>
        </authorList>
    </citation>
    <scope>NUCLEOTIDE SEQUENCE [LARGE SCALE GENOMIC DNA]</scope>
    <source>
        <strain evidence="12">Houghton</strain>
    </source>
</reference>
<keyword evidence="5" id="KW-0521">NADP</keyword>
<evidence type="ECO:0000313" key="12">
    <source>
        <dbReference type="EMBL" id="CDJ50721.1"/>
    </source>
</evidence>
<keyword evidence="6" id="KW-0560">Oxidoreductase</keyword>
<dbReference type="InterPro" id="IPR019796">
    <property type="entry name" value="G6P_DH_AS"/>
</dbReference>
<dbReference type="Pfam" id="PF01182">
    <property type="entry name" value="Glucosamine_iso"/>
    <property type="match status" value="1"/>
</dbReference>
<comment type="similarity">
    <text evidence="2">Belongs to the glucose-6-phosphate dehydrogenase family.</text>
</comment>
<dbReference type="GO" id="GO:0006006">
    <property type="term" value="P:glucose metabolic process"/>
    <property type="evidence" value="ECO:0007669"/>
    <property type="project" value="UniProtKB-KW"/>
</dbReference>
<feature type="domain" description="Glucosamine/galactosamine-6-phosphate isomerase" evidence="10">
    <location>
        <begin position="74"/>
        <end position="311"/>
    </location>
</feature>
<dbReference type="InterPro" id="IPR036291">
    <property type="entry name" value="NAD(P)-bd_dom_sf"/>
</dbReference>
<dbReference type="Gene3D" id="3.40.50.1360">
    <property type="match status" value="1"/>
</dbReference>
<feature type="domain" description="Glucose-6-phosphate dehydrogenase C-terminal" evidence="11">
    <location>
        <begin position="618"/>
        <end position="773"/>
    </location>
</feature>
<evidence type="ECO:0000256" key="5">
    <source>
        <dbReference type="ARBA" id="ARBA00022857"/>
    </source>
</evidence>
<dbReference type="GO" id="GO:0050661">
    <property type="term" value="F:NADP binding"/>
    <property type="evidence" value="ECO:0007669"/>
    <property type="project" value="InterPro"/>
</dbReference>
<dbReference type="InterPro" id="IPR018321">
    <property type="entry name" value="Glucosamine6P_isomerase_CS"/>
</dbReference>
<protein>
    <recommendedName>
        <fullName evidence="3">glucose-6-phosphate dehydrogenase (NADP(+))</fullName>
        <ecNumber evidence="3">1.1.1.49</ecNumber>
    </recommendedName>
</protein>
<evidence type="ECO:0000256" key="3">
    <source>
        <dbReference type="ARBA" id="ARBA00013019"/>
    </source>
</evidence>
<dbReference type="SUPFAM" id="SSF100950">
    <property type="entry name" value="NagB/RpiA/CoA transferase-like"/>
    <property type="match status" value="1"/>
</dbReference>
<dbReference type="InterPro" id="IPR006148">
    <property type="entry name" value="Glc/Gal-6P_isomerase"/>
</dbReference>
<dbReference type="UniPathway" id="UPA00115"/>
<evidence type="ECO:0000256" key="2">
    <source>
        <dbReference type="ARBA" id="ARBA00009975"/>
    </source>
</evidence>
<sequence>MSNPNSDFFLQPGTAEGQGPLPLPSATASPSERRLRLAQPVAVSVACQSSEDFEAQSLDLVLRSLRTLADANPFKQLVVGLSGGSTPGPLYAALRQTAIAHAERVKGQVSPAGAQHSSGSHHLAIDFSRVSFFLVDERYVPPTHPKSNVRLVMEELFGHEVWSDPEAGGVMKFRPRADSWPHRIFEFSYPDTSLPLEQCVQKYRESLSNLLWRHGGVDLVLLGMGDDGHIASIFPPLSTTQYETAICPNTMVLHSTTDRFDIHDRISVTLQLLAGANRKIFLIKGESKLDTWFRMESDPEQSTLNFPALEVVNSGASYVVSFPSMDDFSRRRRNAKRLQLRKQSTLSVGDTHHLSVVVFGASGDLAKRKTYPALFSLFCEGLLPPNVHIVGFARSKLELGEFWRQIAEHLTYIDQLGSCTSMAQDFRQHLVWREPYFDYRSGDGYDDEVALKKLSVHLDALEGSEGSNNRLFYLALPPQLFALNVRSIRRHCWALKGWNRVVVEKPFGRDSESSEKLSNELMQVLKEKEIYRIDHYLGKEMTLSIIALRFANVAFKHLFHRHNVRCVRITFKEDIGTKGRGGYFNSYGIIRDVMQNHMLQLLTLIAMEPPASLSDEDAGKALEKRCTEIRIQLRPIAQSFYPEEDLSENELVIIVCNVASVVFMNEVVQPREAIYLKFYTKKPGLATGLQLTELDLSVMDRLQVDRLPDAYERLLLDVIKGDRQNFVRTDELREAWRIFTPLLKQIDEPGIKPEPYPYGSHGPESAYSFIQRFYSYHKETRYQWQAKH</sequence>
<evidence type="ECO:0000256" key="1">
    <source>
        <dbReference type="ARBA" id="ARBA00004937"/>
    </source>
</evidence>
<dbReference type="Pfam" id="PF00479">
    <property type="entry name" value="G6PD_N"/>
    <property type="match status" value="1"/>
</dbReference>
<dbReference type="GO" id="GO:0017057">
    <property type="term" value="F:6-phosphogluconolactonase activity"/>
    <property type="evidence" value="ECO:0007669"/>
    <property type="project" value="InterPro"/>
</dbReference>
<dbReference type="SUPFAM" id="SSF55347">
    <property type="entry name" value="Glyceraldehyde-3-phosphate dehydrogenase-like, C-terminal domain"/>
    <property type="match status" value="1"/>
</dbReference>